<sequence length="560" mass="63523">MSFRIAFACLLFVFSACHSGPETPTFKEVFLHDDRKAEGFFHPRLPADALQALDSGWMYLASDSLPGIDREWPDRFLEPQPVSLPHRLPLPNHSLWYRWEGMLKPGVLLIDADDGVQCWLNGTRIRRAEEGDYFVIPASGKTELGLRVVNNAMSGGLRQVQFLSQADYLAWQEKRDQIREGFLLDRKMELLKDPEHLNKCEELPFPELKERLADYPILFTEPVLIWGTAGIPFIRWVSESAGTALLRTEGGEVLRVGSSDGVFTQQVNPGQTFSFDLHQNKSYQGNFSLSAPDPSEANIRMALWGDSQGGWKTFRKIADSIRAKQVDLSIGAGDLVNNGSEGWAYPRFLQLLSRMQSPQLLVPGNHDYDGYYDDLQARQLHHYLFLPETPTFAMQVFGPLAILSLDPNVNFPVSIPEGTRQREWLEKQMQSESWQNARWKMLLLHQPPYSQGWPGYAGEWTIRQLLEPFFHQGLVDLVVAGHTHDYERLSLEFSGNPVHFLVVGGAGGGLEPQGEQSQAPQMDRLIKKHHYGILHVDSTRMQFNAYDLDGNTLDEFTAKK</sequence>
<feature type="domain" description="Calcineurin-like phosphoesterase" evidence="3">
    <location>
        <begin position="302"/>
        <end position="486"/>
    </location>
</feature>
<dbReference type="InterPro" id="IPR029052">
    <property type="entry name" value="Metallo-depent_PP-like"/>
</dbReference>
<organism evidence="4 5">
    <name type="scientific">Cyclobacterium xiamenense</name>
    <dbReference type="NCBI Taxonomy" id="1297121"/>
    <lineage>
        <taxon>Bacteria</taxon>
        <taxon>Pseudomonadati</taxon>
        <taxon>Bacteroidota</taxon>
        <taxon>Cytophagia</taxon>
        <taxon>Cytophagales</taxon>
        <taxon>Cyclobacteriaceae</taxon>
        <taxon>Cyclobacterium</taxon>
    </lineage>
</organism>
<accession>A0A1H6W333</accession>
<evidence type="ECO:0000259" key="3">
    <source>
        <dbReference type="Pfam" id="PF00149"/>
    </source>
</evidence>
<feature type="signal peptide" evidence="2">
    <location>
        <begin position="1"/>
        <end position="19"/>
    </location>
</feature>
<protein>
    <submittedName>
        <fullName evidence="4">Calcineurin-like phosphoesterase</fullName>
    </submittedName>
</protein>
<dbReference type="Proteomes" id="UP000199403">
    <property type="component" value="Unassembled WGS sequence"/>
</dbReference>
<dbReference type="PROSITE" id="PS51257">
    <property type="entry name" value="PROKAR_LIPOPROTEIN"/>
    <property type="match status" value="1"/>
</dbReference>
<evidence type="ECO:0000256" key="2">
    <source>
        <dbReference type="SAM" id="SignalP"/>
    </source>
</evidence>
<dbReference type="STRING" id="1416801.SAMN05192553_102220"/>
<name>A0A1H6W333_9BACT</name>
<dbReference type="InterPro" id="IPR039331">
    <property type="entry name" value="PAPs-like"/>
</dbReference>
<keyword evidence="1 2" id="KW-0732">Signal</keyword>
<dbReference type="Gene3D" id="3.60.21.10">
    <property type="match status" value="1"/>
</dbReference>
<dbReference type="RefSeq" id="WP_092170817.1">
    <property type="nucleotide sequence ID" value="NZ_FNZH01000002.1"/>
</dbReference>
<evidence type="ECO:0000313" key="4">
    <source>
        <dbReference type="EMBL" id="SEJ06685.1"/>
    </source>
</evidence>
<dbReference type="InterPro" id="IPR004843">
    <property type="entry name" value="Calcineurin-like_PHP"/>
</dbReference>
<evidence type="ECO:0000256" key="1">
    <source>
        <dbReference type="ARBA" id="ARBA00022729"/>
    </source>
</evidence>
<evidence type="ECO:0000313" key="5">
    <source>
        <dbReference type="Proteomes" id="UP000199403"/>
    </source>
</evidence>
<dbReference type="PANTHER" id="PTHR22953:SF153">
    <property type="entry name" value="PURPLE ACID PHOSPHATASE"/>
    <property type="match status" value="1"/>
</dbReference>
<proteinExistence type="predicted"/>
<dbReference type="AlphaFoldDB" id="A0A1H6W333"/>
<dbReference type="GO" id="GO:0003993">
    <property type="term" value="F:acid phosphatase activity"/>
    <property type="evidence" value="ECO:0007669"/>
    <property type="project" value="InterPro"/>
</dbReference>
<dbReference type="PANTHER" id="PTHR22953">
    <property type="entry name" value="ACID PHOSPHATASE RELATED"/>
    <property type="match status" value="1"/>
</dbReference>
<dbReference type="Pfam" id="PF00149">
    <property type="entry name" value="Metallophos"/>
    <property type="match status" value="1"/>
</dbReference>
<dbReference type="EMBL" id="FNZH01000002">
    <property type="protein sequence ID" value="SEJ06685.1"/>
    <property type="molecule type" value="Genomic_DNA"/>
</dbReference>
<gene>
    <name evidence="4" type="ORF">SAMN05192553_102220</name>
</gene>
<dbReference type="OrthoDB" id="9809781at2"/>
<keyword evidence="5" id="KW-1185">Reference proteome</keyword>
<feature type="chain" id="PRO_5011547872" evidence="2">
    <location>
        <begin position="20"/>
        <end position="560"/>
    </location>
</feature>
<reference evidence="5" key="1">
    <citation type="submission" date="2016-10" db="EMBL/GenBank/DDBJ databases">
        <authorList>
            <person name="Varghese N."/>
            <person name="Submissions S."/>
        </authorList>
    </citation>
    <scope>NUCLEOTIDE SEQUENCE [LARGE SCALE GENOMIC DNA]</scope>
    <source>
        <strain evidence="5">IBRC-M 10761</strain>
    </source>
</reference>
<dbReference type="SUPFAM" id="SSF56300">
    <property type="entry name" value="Metallo-dependent phosphatases"/>
    <property type="match status" value="1"/>
</dbReference>